<dbReference type="EMBL" id="MBQD01000020">
    <property type="protein sequence ID" value="OCL34514.1"/>
    <property type="molecule type" value="Genomic_DNA"/>
</dbReference>
<organism evidence="1 2">
    <name type="scientific">Tessaracoccus lapidicaptus</name>
    <dbReference type="NCBI Taxonomy" id="1427523"/>
    <lineage>
        <taxon>Bacteria</taxon>
        <taxon>Bacillati</taxon>
        <taxon>Actinomycetota</taxon>
        <taxon>Actinomycetes</taxon>
        <taxon>Propionibacteriales</taxon>
        <taxon>Propionibacteriaceae</taxon>
        <taxon>Tessaracoccus</taxon>
    </lineage>
</organism>
<reference evidence="2" key="1">
    <citation type="submission" date="2016-07" db="EMBL/GenBank/DDBJ databases">
        <authorList>
            <person name="Florea S."/>
            <person name="Webb J.S."/>
            <person name="Jaromczyk J."/>
            <person name="Schardl C.L."/>
        </authorList>
    </citation>
    <scope>NUCLEOTIDE SEQUENCE [LARGE SCALE GENOMIC DNA]</scope>
    <source>
        <strain evidence="2">IPBSL-7</strain>
    </source>
</reference>
<accession>A0A1C0AML6</accession>
<name>A0A1C0AML6_9ACTN</name>
<dbReference type="InterPro" id="IPR021408">
    <property type="entry name" value="DUF3046"/>
</dbReference>
<proteinExistence type="predicted"/>
<evidence type="ECO:0000313" key="2">
    <source>
        <dbReference type="Proteomes" id="UP000093501"/>
    </source>
</evidence>
<protein>
    <submittedName>
        <fullName evidence="1">Uncharacterized protein</fullName>
    </submittedName>
</protein>
<sequence length="64" mass="7345">MREVELWQRMGEVLPGGYASVWADQVVLADLGGRTVREALAAAVPCKRIWRAVWRQLKLPDRLR</sequence>
<comment type="caution">
    <text evidence="1">The sequence shown here is derived from an EMBL/GenBank/DDBJ whole genome shotgun (WGS) entry which is preliminary data.</text>
</comment>
<dbReference type="RefSeq" id="WP_068751197.1">
    <property type="nucleotide sequence ID" value="NZ_LR214441.1"/>
</dbReference>
<keyword evidence="2" id="KW-1185">Reference proteome</keyword>
<gene>
    <name evidence="1" type="ORF">BCR15_02100</name>
</gene>
<dbReference type="AlphaFoldDB" id="A0A1C0AML6"/>
<evidence type="ECO:0000313" key="1">
    <source>
        <dbReference type="EMBL" id="OCL34514.1"/>
    </source>
</evidence>
<dbReference type="Pfam" id="PF11248">
    <property type="entry name" value="DUF3046"/>
    <property type="match status" value="1"/>
</dbReference>
<dbReference type="Proteomes" id="UP000093501">
    <property type="component" value="Unassembled WGS sequence"/>
</dbReference>